<dbReference type="AlphaFoldDB" id="A0A6N1X134"/>
<protein>
    <submittedName>
        <fullName evidence="2">TfoX/Sxy family protein</fullName>
    </submittedName>
</protein>
<dbReference type="InterPro" id="IPR007076">
    <property type="entry name" value="TfoX_N"/>
</dbReference>
<evidence type="ECO:0000259" key="1">
    <source>
        <dbReference type="Pfam" id="PF04993"/>
    </source>
</evidence>
<gene>
    <name evidence="2" type="ORF">HUK68_08740</name>
</gene>
<dbReference type="RefSeq" id="WP_175503845.1">
    <property type="nucleotide sequence ID" value="NZ_CAURQT010000017.1"/>
</dbReference>
<proteinExistence type="predicted"/>
<organism evidence="2 3">
    <name type="scientific">Comamonas antarctica</name>
    <dbReference type="NCBI Taxonomy" id="2743470"/>
    <lineage>
        <taxon>Bacteria</taxon>
        <taxon>Pseudomonadati</taxon>
        <taxon>Pseudomonadota</taxon>
        <taxon>Betaproteobacteria</taxon>
        <taxon>Burkholderiales</taxon>
        <taxon>Comamonadaceae</taxon>
        <taxon>Comamonas</taxon>
    </lineage>
</organism>
<sequence>MPRDPDAFSPGLVAALRQALGGRSDVEERPLFGCLCFMVGGKLCLGVKRDELLVRLPPARHDEFLEQPGVRALSPQGGMPGYFFVEPDGYARRERWEAWIGEALAYNPLARATPRRRAKQAAED</sequence>
<dbReference type="KEGG" id="aant:HUK68_08740"/>
<dbReference type="Pfam" id="PF04993">
    <property type="entry name" value="TfoX_N"/>
    <property type="match status" value="1"/>
</dbReference>
<dbReference type="SUPFAM" id="SSF159894">
    <property type="entry name" value="YgaC/TfoX-N like"/>
    <property type="match status" value="1"/>
</dbReference>
<reference evidence="2 3" key="1">
    <citation type="submission" date="2020-06" db="EMBL/GenBank/DDBJ databases">
        <title>Acidovorax antarctica sp. nov., isolated from Corinth ice sheet soil, Antarctic Fields Peninsula.</title>
        <authorList>
            <person name="Xu Q."/>
            <person name="Peng F."/>
        </authorList>
    </citation>
    <scope>NUCLEOTIDE SEQUENCE [LARGE SCALE GENOMIC DNA]</scope>
    <source>
        <strain evidence="2 3">16-35-5</strain>
    </source>
</reference>
<name>A0A6N1X134_9BURK</name>
<feature type="domain" description="TfoX N-terminal" evidence="1">
    <location>
        <begin position="20"/>
        <end position="105"/>
    </location>
</feature>
<dbReference type="EMBL" id="CP054840">
    <property type="protein sequence ID" value="QKV52967.1"/>
    <property type="molecule type" value="Genomic_DNA"/>
</dbReference>
<accession>A0A6N1X134</accession>
<evidence type="ECO:0000313" key="2">
    <source>
        <dbReference type="EMBL" id="QKV52967.1"/>
    </source>
</evidence>
<evidence type="ECO:0000313" key="3">
    <source>
        <dbReference type="Proteomes" id="UP000509579"/>
    </source>
</evidence>
<dbReference type="Proteomes" id="UP000509579">
    <property type="component" value="Chromosome"/>
</dbReference>
<keyword evidence="3" id="KW-1185">Reference proteome</keyword>
<dbReference type="Gene3D" id="3.30.1460.30">
    <property type="entry name" value="YgaC/TfoX-N like chaperone"/>
    <property type="match status" value="1"/>
</dbReference>